<dbReference type="Pfam" id="PF01780">
    <property type="entry name" value="Ribosomal_L37ae"/>
    <property type="match status" value="1"/>
</dbReference>
<keyword evidence="3 4" id="KW-0687">Ribonucleoprotein</keyword>
<dbReference type="GO" id="GO:0003735">
    <property type="term" value="F:structural constituent of ribosome"/>
    <property type="evidence" value="ECO:0007669"/>
    <property type="project" value="InterPro"/>
</dbReference>
<dbReference type="InterPro" id="IPR011331">
    <property type="entry name" value="Ribosomal_eL37/eL43"/>
</dbReference>
<dbReference type="SUPFAM" id="SSF57829">
    <property type="entry name" value="Zn-binding ribosomal proteins"/>
    <property type="match status" value="1"/>
</dbReference>
<dbReference type="GO" id="GO:0070180">
    <property type="term" value="F:large ribosomal subunit rRNA binding"/>
    <property type="evidence" value="ECO:0007669"/>
    <property type="project" value="UniProtKB-UniRule"/>
</dbReference>
<comment type="similarity">
    <text evidence="4">Belongs to the eukaryotic ribosomal protein eL43 family. Putative zinc-binding subfamily.</text>
</comment>
<sequence length="100" mass="11184">MGKHTKIVGPAGRFGARYGSTLRKKVALIERKMRAKHRCPRCDTLGSLRRVSIGVWTCKKCGYTFAGGAYTPRTELGRALLPEELKMMKRSKEKASSKAR</sequence>
<evidence type="ECO:0000256" key="2">
    <source>
        <dbReference type="ARBA" id="ARBA00022980"/>
    </source>
</evidence>
<dbReference type="NCBIfam" id="NF003058">
    <property type="entry name" value="PRK03976.1"/>
    <property type="match status" value="1"/>
</dbReference>
<comment type="subunit">
    <text evidence="4">Part of the 50S ribosomal subunit.</text>
</comment>
<evidence type="ECO:0000256" key="3">
    <source>
        <dbReference type="ARBA" id="ARBA00023274"/>
    </source>
</evidence>
<feature type="binding site" evidence="4">
    <location>
        <position position="42"/>
    </location>
    <ligand>
        <name>Zn(2+)</name>
        <dbReference type="ChEBI" id="CHEBI:29105"/>
    </ligand>
</feature>
<evidence type="ECO:0000313" key="5">
    <source>
        <dbReference type="EMBL" id="HEB48248.1"/>
    </source>
</evidence>
<dbReference type="NCBIfam" id="TIGR00280">
    <property type="entry name" value="eL43_euk_arch"/>
    <property type="match status" value="1"/>
</dbReference>
<feature type="binding site" evidence="4">
    <location>
        <position position="61"/>
    </location>
    <ligand>
        <name>Zn(2+)</name>
        <dbReference type="ChEBI" id="CHEBI:29105"/>
    </ligand>
</feature>
<dbReference type="InterPro" id="IPR002674">
    <property type="entry name" value="Ribosomal_eL43"/>
</dbReference>
<dbReference type="InterPro" id="IPR050522">
    <property type="entry name" value="Ribosomal_protein_eL43"/>
</dbReference>
<dbReference type="EMBL" id="DRZM01000008">
    <property type="protein sequence ID" value="HHP04165.1"/>
    <property type="molecule type" value="Genomic_DNA"/>
</dbReference>
<keyword evidence="2 4" id="KW-0689">Ribosomal protein</keyword>
<dbReference type="PANTHER" id="PTHR48129:SF1">
    <property type="entry name" value="LARGE RIBOSOMAL SUBUNIT PROTEIN EL43"/>
    <property type="match status" value="1"/>
</dbReference>
<dbReference type="AlphaFoldDB" id="A0A7C1P600"/>
<keyword evidence="1 4" id="KW-0694">RNA-binding</keyword>
<organism evidence="5">
    <name type="scientific">Thermofilum pendens</name>
    <dbReference type="NCBI Taxonomy" id="2269"/>
    <lineage>
        <taxon>Archaea</taxon>
        <taxon>Thermoproteota</taxon>
        <taxon>Thermoprotei</taxon>
        <taxon>Thermofilales</taxon>
        <taxon>Thermofilaceae</taxon>
        <taxon>Thermofilum</taxon>
    </lineage>
</organism>
<dbReference type="HAMAP" id="MF_00327">
    <property type="entry name" value="Ribosomal_eL43"/>
    <property type="match status" value="1"/>
</dbReference>
<evidence type="ECO:0000256" key="1">
    <source>
        <dbReference type="ARBA" id="ARBA00022884"/>
    </source>
</evidence>
<keyword evidence="4" id="KW-0699">rRNA-binding</keyword>
<dbReference type="InterPro" id="IPR011332">
    <property type="entry name" value="Ribosomal_zn-bd"/>
</dbReference>
<protein>
    <recommendedName>
        <fullName evidence="4">Large ribosomal subunit protein eL43</fullName>
    </recommendedName>
</protein>
<feature type="binding site" evidence="4">
    <location>
        <position position="58"/>
    </location>
    <ligand>
        <name>Zn(2+)</name>
        <dbReference type="ChEBI" id="CHEBI:29105"/>
    </ligand>
</feature>
<dbReference type="GO" id="GO:0005840">
    <property type="term" value="C:ribosome"/>
    <property type="evidence" value="ECO:0007669"/>
    <property type="project" value="UniProtKB-KW"/>
</dbReference>
<evidence type="ECO:0000256" key="4">
    <source>
        <dbReference type="HAMAP-Rule" id="MF_00327"/>
    </source>
</evidence>
<dbReference type="EMBL" id="DSKP01000013">
    <property type="protein sequence ID" value="HEB48248.1"/>
    <property type="molecule type" value="Genomic_DNA"/>
</dbReference>
<comment type="function">
    <text evidence="4">Binds to the 23S rRNA.</text>
</comment>
<evidence type="ECO:0000313" key="6">
    <source>
        <dbReference type="EMBL" id="HHP04165.1"/>
    </source>
</evidence>
<dbReference type="GO" id="GO:1990904">
    <property type="term" value="C:ribonucleoprotein complex"/>
    <property type="evidence" value="ECO:0007669"/>
    <property type="project" value="UniProtKB-KW"/>
</dbReference>
<name>A0A7C1P600_THEPE</name>
<reference evidence="5" key="1">
    <citation type="journal article" date="2020" name="mSystems">
        <title>Genome- and Community-Level Interaction Insights into Carbon Utilization and Element Cycling Functions of Hydrothermarchaeota in Hydrothermal Sediment.</title>
        <authorList>
            <person name="Zhou Z."/>
            <person name="Liu Y."/>
            <person name="Xu W."/>
            <person name="Pan J."/>
            <person name="Luo Z.H."/>
            <person name="Li M."/>
        </authorList>
    </citation>
    <scope>NUCLEOTIDE SEQUENCE [LARGE SCALE GENOMIC DNA]</scope>
    <source>
        <strain evidence="6">SpSt-1125</strain>
        <strain evidence="5">SpSt-25</strain>
    </source>
</reference>
<dbReference type="Gene3D" id="2.20.25.30">
    <property type="match status" value="1"/>
</dbReference>
<proteinExistence type="inferred from homology"/>
<feature type="binding site" evidence="4">
    <location>
        <position position="39"/>
    </location>
    <ligand>
        <name>Zn(2+)</name>
        <dbReference type="ChEBI" id="CHEBI:29105"/>
    </ligand>
</feature>
<gene>
    <name evidence="4" type="primary">rpl37ae</name>
    <name evidence="6" type="ORF">ENM88_00260</name>
    <name evidence="5" type="ORF">ENP77_00390</name>
</gene>
<accession>A0A7C1P600</accession>
<dbReference type="PANTHER" id="PTHR48129">
    <property type="entry name" value="60S RIBOSOMAL PROTEIN L37A"/>
    <property type="match status" value="1"/>
</dbReference>
<comment type="caution">
    <text evidence="5">The sequence shown here is derived from an EMBL/GenBank/DDBJ whole genome shotgun (WGS) entry which is preliminary data.</text>
</comment>
<dbReference type="GO" id="GO:0008270">
    <property type="term" value="F:zinc ion binding"/>
    <property type="evidence" value="ECO:0007669"/>
    <property type="project" value="UniProtKB-UniRule"/>
</dbReference>
<comment type="caution">
    <text evidence="4">Lacks conserved residue(s) required for the propagation of feature annotation.</text>
</comment>
<dbReference type="GO" id="GO:0006412">
    <property type="term" value="P:translation"/>
    <property type="evidence" value="ECO:0007669"/>
    <property type="project" value="UniProtKB-UniRule"/>
</dbReference>